<dbReference type="RefSeq" id="WP_264143138.1">
    <property type="nucleotide sequence ID" value="NZ_JAOYEY010000040.1"/>
</dbReference>
<keyword evidence="2" id="KW-1185">Reference proteome</keyword>
<evidence type="ECO:0000313" key="1">
    <source>
        <dbReference type="EMBL" id="MCV9886563.1"/>
    </source>
</evidence>
<sequence>MQKVAPFVAIFVSPMSQWMNTWAMLQPALFANPSSSILIT</sequence>
<gene>
    <name evidence="1" type="ORF">OIH86_13030</name>
</gene>
<comment type="caution">
    <text evidence="1">The sequence shown here is derived from an EMBL/GenBank/DDBJ whole genome shotgun (WGS) entry which is preliminary data.</text>
</comment>
<name>A0ABT3DHP3_9BACI</name>
<evidence type="ECO:0000313" key="2">
    <source>
        <dbReference type="Proteomes" id="UP001526147"/>
    </source>
</evidence>
<dbReference type="EMBL" id="JAOYEY010000040">
    <property type="protein sequence ID" value="MCV9886563.1"/>
    <property type="molecule type" value="Genomic_DNA"/>
</dbReference>
<organism evidence="1 2">
    <name type="scientific">Metabacillus halosaccharovorans</name>
    <dbReference type="NCBI Taxonomy" id="930124"/>
    <lineage>
        <taxon>Bacteria</taxon>
        <taxon>Bacillati</taxon>
        <taxon>Bacillota</taxon>
        <taxon>Bacilli</taxon>
        <taxon>Bacillales</taxon>
        <taxon>Bacillaceae</taxon>
        <taxon>Metabacillus</taxon>
    </lineage>
</organism>
<protein>
    <submittedName>
        <fullName evidence="1">Uncharacterized protein</fullName>
    </submittedName>
</protein>
<proteinExistence type="predicted"/>
<accession>A0ABT3DHP3</accession>
<dbReference type="Proteomes" id="UP001526147">
    <property type="component" value="Unassembled WGS sequence"/>
</dbReference>
<reference evidence="1 2" key="1">
    <citation type="submission" date="2022-10" db="EMBL/GenBank/DDBJ databases">
        <title>Draft genome assembly of moderately radiation resistant bacterium Metabacillus halosaccharovorans.</title>
        <authorList>
            <person name="Pal S."/>
            <person name="Gopinathan A."/>
        </authorList>
    </citation>
    <scope>NUCLEOTIDE SEQUENCE [LARGE SCALE GENOMIC DNA]</scope>
    <source>
        <strain evidence="1 2">VITHBRA001</strain>
    </source>
</reference>